<organism evidence="1 2">
    <name type="scientific">Xylaria curta</name>
    <dbReference type="NCBI Taxonomy" id="42375"/>
    <lineage>
        <taxon>Eukaryota</taxon>
        <taxon>Fungi</taxon>
        <taxon>Dikarya</taxon>
        <taxon>Ascomycota</taxon>
        <taxon>Pezizomycotina</taxon>
        <taxon>Sordariomycetes</taxon>
        <taxon>Xylariomycetidae</taxon>
        <taxon>Xylariales</taxon>
        <taxon>Xylariaceae</taxon>
        <taxon>Xylaria</taxon>
    </lineage>
</organism>
<keyword evidence="2" id="KW-1185">Reference proteome</keyword>
<name>A0ACC1MIA4_9PEZI</name>
<evidence type="ECO:0000313" key="1">
    <source>
        <dbReference type="EMBL" id="KAJ2966263.1"/>
    </source>
</evidence>
<evidence type="ECO:0000313" key="2">
    <source>
        <dbReference type="Proteomes" id="UP001143856"/>
    </source>
</evidence>
<reference evidence="1" key="1">
    <citation type="submission" date="2022-10" db="EMBL/GenBank/DDBJ databases">
        <title>Genome Sequence of Xylaria curta.</title>
        <authorList>
            <person name="Buettner E."/>
        </authorList>
    </citation>
    <scope>NUCLEOTIDE SEQUENCE</scope>
    <source>
        <strain evidence="1">Babe10</strain>
    </source>
</reference>
<gene>
    <name evidence="1" type="ORF">NUW58_g10704</name>
</gene>
<accession>A0ACC1MIA4</accession>
<comment type="caution">
    <text evidence="1">The sequence shown here is derived from an EMBL/GenBank/DDBJ whole genome shotgun (WGS) entry which is preliminary data.</text>
</comment>
<proteinExistence type="predicted"/>
<dbReference type="EMBL" id="JAPDGR010005189">
    <property type="protein sequence ID" value="KAJ2966263.1"/>
    <property type="molecule type" value="Genomic_DNA"/>
</dbReference>
<sequence>MTDGRFVEQMKRWMRTGLRFRLTCVFSDPGLRVFWRTTPYMCRKMVEGLYNPILTLIWFYSFFKVLRTNPLVAMAIALYYLYGHVKGLLAFAREFPYCRRKLWAAFLVDKVSLISDWYCWCTLFTENWASRAGIDSKDENVWERHLDLDE</sequence>
<protein>
    <submittedName>
        <fullName evidence="1">Uncharacterized protein</fullName>
    </submittedName>
</protein>
<dbReference type="Proteomes" id="UP001143856">
    <property type="component" value="Unassembled WGS sequence"/>
</dbReference>